<keyword evidence="4 6" id="KW-0472">Membrane</keyword>
<feature type="compositionally biased region" description="Basic and acidic residues" evidence="5">
    <location>
        <begin position="433"/>
        <end position="443"/>
    </location>
</feature>
<keyword evidence="3 6" id="KW-1133">Transmembrane helix</keyword>
<dbReference type="Proteomes" id="UP000631300">
    <property type="component" value="Unassembled WGS sequence"/>
</dbReference>
<comment type="subcellular location">
    <subcellularLocation>
        <location evidence="1">Membrane</location>
    </subcellularLocation>
</comment>
<evidence type="ECO:0000313" key="8">
    <source>
        <dbReference type="EMBL" id="GGW91841.1"/>
    </source>
</evidence>
<evidence type="ECO:0000256" key="5">
    <source>
        <dbReference type="SAM" id="MobiDB-lite"/>
    </source>
</evidence>
<evidence type="ECO:0000256" key="1">
    <source>
        <dbReference type="ARBA" id="ARBA00004370"/>
    </source>
</evidence>
<sequence>MEMETEQISSSLRTHFLELLELLLPGISADTVLYNVIAISATLAFAAVVYLFARIVIRPQIATWVKRSDAQWDNGLLKHGFFRRLLHLLPALCITLIIPSLIEHTSLLSGFMVKLAMLYMLFSGMLAVFALLSTLEDVYNSSGTTRRAPITGFIQVTKLVFAIIVVLLSISLVIDRSPLILVSGLTAIAAVLLLIFRDTILGFVAGIQIAANRMFNTGDWIQMPKYEVDGVIIEIGLTNVKVQNWDMTISTLPTYSLTNEAVKNWRGMEESGGRRIKRAIYINIHSVKLCTPEMLEKFSNIRYISKYIEDKVSELQTFHKDNAIEERDLLNNRKLTNIGTFRAYLTAYISKHPKVNQSMTHMVRQLPPTELGLPLEVYCFSTEQQWVQYEQVQADIFDHIMAMLDQFELSAYQRDGHLSSMLSQSSSAQTSGQEERPDKESSE</sequence>
<accession>A0A918JN78</accession>
<dbReference type="EMBL" id="BMXP01000008">
    <property type="protein sequence ID" value="GGW91841.1"/>
    <property type="molecule type" value="Genomic_DNA"/>
</dbReference>
<dbReference type="InterPro" id="IPR006685">
    <property type="entry name" value="MscS_channel_2nd"/>
</dbReference>
<name>A0A918JN78_9ALTE</name>
<dbReference type="InterPro" id="IPR030192">
    <property type="entry name" value="YbdG"/>
</dbReference>
<comment type="caution">
    <text evidence="8">The sequence shown here is derived from an EMBL/GenBank/DDBJ whole genome shotgun (WGS) entry which is preliminary data.</text>
</comment>
<feature type="transmembrane region" description="Helical" evidence="6">
    <location>
        <begin position="85"/>
        <end position="102"/>
    </location>
</feature>
<dbReference type="GO" id="GO:0008381">
    <property type="term" value="F:mechanosensitive monoatomic ion channel activity"/>
    <property type="evidence" value="ECO:0007669"/>
    <property type="project" value="InterPro"/>
</dbReference>
<feature type="region of interest" description="Disordered" evidence="5">
    <location>
        <begin position="420"/>
        <end position="443"/>
    </location>
</feature>
<dbReference type="GO" id="GO:0071470">
    <property type="term" value="P:cellular response to osmotic stress"/>
    <property type="evidence" value="ECO:0007669"/>
    <property type="project" value="InterPro"/>
</dbReference>
<dbReference type="PANTHER" id="PTHR30414:SF0">
    <property type="entry name" value="MINICONDUCTANCE MECHANOSENSITIVE CHANNEL YBDG"/>
    <property type="match status" value="1"/>
</dbReference>
<reference evidence="8" key="1">
    <citation type="journal article" date="2014" name="Int. J. Syst. Evol. Microbiol.">
        <title>Complete genome sequence of Corynebacterium casei LMG S-19264T (=DSM 44701T), isolated from a smear-ripened cheese.</title>
        <authorList>
            <consortium name="US DOE Joint Genome Institute (JGI-PGF)"/>
            <person name="Walter F."/>
            <person name="Albersmeier A."/>
            <person name="Kalinowski J."/>
            <person name="Ruckert C."/>
        </authorList>
    </citation>
    <scope>NUCLEOTIDE SEQUENCE</scope>
    <source>
        <strain evidence="8">KCTC 22164</strain>
    </source>
</reference>
<evidence type="ECO:0000256" key="6">
    <source>
        <dbReference type="SAM" id="Phobius"/>
    </source>
</evidence>
<proteinExistence type="predicted"/>
<evidence type="ECO:0000313" key="9">
    <source>
        <dbReference type="Proteomes" id="UP000631300"/>
    </source>
</evidence>
<dbReference type="Pfam" id="PF00924">
    <property type="entry name" value="MS_channel_2nd"/>
    <property type="match status" value="1"/>
</dbReference>
<evidence type="ECO:0000259" key="7">
    <source>
        <dbReference type="Pfam" id="PF00924"/>
    </source>
</evidence>
<dbReference type="GO" id="GO:0005886">
    <property type="term" value="C:plasma membrane"/>
    <property type="evidence" value="ECO:0007669"/>
    <property type="project" value="TreeGrafter"/>
</dbReference>
<feature type="compositionally biased region" description="Low complexity" evidence="5">
    <location>
        <begin position="420"/>
        <end position="432"/>
    </location>
</feature>
<protein>
    <submittedName>
        <fullName evidence="8">Membrane protein</fullName>
    </submittedName>
</protein>
<feature type="transmembrane region" description="Helical" evidence="6">
    <location>
        <begin position="32"/>
        <end position="57"/>
    </location>
</feature>
<dbReference type="InterPro" id="IPR023408">
    <property type="entry name" value="MscS_beta-dom_sf"/>
</dbReference>
<dbReference type="PANTHER" id="PTHR30414">
    <property type="entry name" value="MINICONDUCTANCE MECHANOSENSITIVE CHANNEL YBDG"/>
    <property type="match status" value="1"/>
</dbReference>
<keyword evidence="2 6" id="KW-0812">Transmembrane</keyword>
<evidence type="ECO:0000256" key="3">
    <source>
        <dbReference type="ARBA" id="ARBA00022989"/>
    </source>
</evidence>
<dbReference type="InterPro" id="IPR010920">
    <property type="entry name" value="LSM_dom_sf"/>
</dbReference>
<reference evidence="8" key="2">
    <citation type="submission" date="2020-09" db="EMBL/GenBank/DDBJ databases">
        <authorList>
            <person name="Sun Q."/>
            <person name="Kim S."/>
        </authorList>
    </citation>
    <scope>NUCLEOTIDE SEQUENCE</scope>
    <source>
        <strain evidence="8">KCTC 22164</strain>
    </source>
</reference>
<feature type="transmembrane region" description="Helical" evidence="6">
    <location>
        <begin position="108"/>
        <end position="132"/>
    </location>
</feature>
<dbReference type="AlphaFoldDB" id="A0A918JN78"/>
<keyword evidence="9" id="KW-1185">Reference proteome</keyword>
<feature type="transmembrane region" description="Helical" evidence="6">
    <location>
        <begin position="153"/>
        <end position="174"/>
    </location>
</feature>
<dbReference type="SUPFAM" id="SSF50182">
    <property type="entry name" value="Sm-like ribonucleoproteins"/>
    <property type="match status" value="1"/>
</dbReference>
<dbReference type="RefSeq" id="WP_229805171.1">
    <property type="nucleotide sequence ID" value="NZ_BMXP01000008.1"/>
</dbReference>
<dbReference type="Gene3D" id="2.30.30.60">
    <property type="match status" value="1"/>
</dbReference>
<gene>
    <name evidence="8" type="ORF">GCM10007391_27610</name>
</gene>
<evidence type="ECO:0000256" key="4">
    <source>
        <dbReference type="ARBA" id="ARBA00023136"/>
    </source>
</evidence>
<feature type="domain" description="Mechanosensitive ion channel MscS" evidence="7">
    <location>
        <begin position="198"/>
        <end position="266"/>
    </location>
</feature>
<feature type="transmembrane region" description="Helical" evidence="6">
    <location>
        <begin position="180"/>
        <end position="205"/>
    </location>
</feature>
<organism evidence="8 9">
    <name type="scientific">Alteromonas halophila</name>
    <dbReference type="NCBI Taxonomy" id="516698"/>
    <lineage>
        <taxon>Bacteria</taxon>
        <taxon>Pseudomonadati</taxon>
        <taxon>Pseudomonadota</taxon>
        <taxon>Gammaproteobacteria</taxon>
        <taxon>Alteromonadales</taxon>
        <taxon>Alteromonadaceae</taxon>
        <taxon>Alteromonas/Salinimonas group</taxon>
        <taxon>Alteromonas</taxon>
    </lineage>
</organism>
<evidence type="ECO:0000256" key="2">
    <source>
        <dbReference type="ARBA" id="ARBA00022692"/>
    </source>
</evidence>